<dbReference type="EMBL" id="JASNJE010000005">
    <property type="protein sequence ID" value="MDK3072748.1"/>
    <property type="molecule type" value="Genomic_DNA"/>
</dbReference>
<gene>
    <name evidence="1" type="ORF">QO034_06470</name>
</gene>
<organism evidence="1 2">
    <name type="scientific">Sedimentitalea xiamensis</name>
    <dbReference type="NCBI Taxonomy" id="3050037"/>
    <lineage>
        <taxon>Bacteria</taxon>
        <taxon>Pseudomonadati</taxon>
        <taxon>Pseudomonadota</taxon>
        <taxon>Alphaproteobacteria</taxon>
        <taxon>Rhodobacterales</taxon>
        <taxon>Paracoccaceae</taxon>
        <taxon>Sedimentitalea</taxon>
    </lineage>
</organism>
<proteinExistence type="predicted"/>
<protein>
    <recommendedName>
        <fullName evidence="3">Transmembrane protein</fullName>
    </recommendedName>
</protein>
<evidence type="ECO:0000313" key="1">
    <source>
        <dbReference type="EMBL" id="MDK3072748.1"/>
    </source>
</evidence>
<comment type="caution">
    <text evidence="1">The sequence shown here is derived from an EMBL/GenBank/DDBJ whole genome shotgun (WGS) entry which is preliminary data.</text>
</comment>
<keyword evidence="2" id="KW-1185">Reference proteome</keyword>
<dbReference type="Proteomes" id="UP001227126">
    <property type="component" value="Unassembled WGS sequence"/>
</dbReference>
<sequence>MSRFWVKVGAGVLMALIGLLLLGVVEASAQGAENCAPRAVVVEQLAEVYGETRQSIGLAQDGVIVEIFASSETGSWTIAATTAGGVTCLIAVGQSFERFSEALPPAGDPL</sequence>
<evidence type="ECO:0000313" key="2">
    <source>
        <dbReference type="Proteomes" id="UP001227126"/>
    </source>
</evidence>
<reference evidence="1 2" key="1">
    <citation type="submission" date="2023-05" db="EMBL/GenBank/DDBJ databases">
        <title>Sedimentitalea sp. nov. JM2-8.</title>
        <authorList>
            <person name="Huang J."/>
        </authorList>
    </citation>
    <scope>NUCLEOTIDE SEQUENCE [LARGE SCALE GENOMIC DNA]</scope>
    <source>
        <strain evidence="1 2">JM2-8</strain>
    </source>
</reference>
<accession>A0ABT7FCB1</accession>
<evidence type="ECO:0008006" key="3">
    <source>
        <dbReference type="Google" id="ProtNLM"/>
    </source>
</evidence>
<dbReference type="RefSeq" id="WP_284484683.1">
    <property type="nucleotide sequence ID" value="NZ_JASNJE010000005.1"/>
</dbReference>
<name>A0ABT7FCB1_9RHOB</name>